<evidence type="ECO:0000256" key="1">
    <source>
        <dbReference type="ARBA" id="ARBA00023015"/>
    </source>
</evidence>
<reference evidence="6" key="1">
    <citation type="journal article" date="2019" name="Int. J. Syst. Evol. Microbiol.">
        <title>The Global Catalogue of Microorganisms (GCM) 10K type strain sequencing project: providing services to taxonomists for standard genome sequencing and annotation.</title>
        <authorList>
            <consortium name="The Broad Institute Genomics Platform"/>
            <consortium name="The Broad Institute Genome Sequencing Center for Infectious Disease"/>
            <person name="Wu L."/>
            <person name="Ma J."/>
        </authorList>
    </citation>
    <scope>NUCLEOTIDE SEQUENCE [LARGE SCALE GENOMIC DNA]</scope>
    <source>
        <strain evidence="6">CGMCC 1.15942</strain>
    </source>
</reference>
<dbReference type="Pfam" id="PF01381">
    <property type="entry name" value="HTH_3"/>
    <property type="match status" value="1"/>
</dbReference>
<dbReference type="EMBL" id="BMKI01000004">
    <property type="protein sequence ID" value="GGC92685.1"/>
    <property type="molecule type" value="Genomic_DNA"/>
</dbReference>
<dbReference type="PROSITE" id="PS50943">
    <property type="entry name" value="HTH_CROC1"/>
    <property type="match status" value="1"/>
</dbReference>
<dbReference type="InterPro" id="IPR050807">
    <property type="entry name" value="TransReg_Diox_bact_type"/>
</dbReference>
<keyword evidence="1" id="KW-0805">Transcription regulation</keyword>
<proteinExistence type="predicted"/>
<dbReference type="SUPFAM" id="SSF47413">
    <property type="entry name" value="lambda repressor-like DNA-binding domains"/>
    <property type="match status" value="1"/>
</dbReference>
<feature type="domain" description="HTH cro/C1-type" evidence="4">
    <location>
        <begin position="10"/>
        <end position="64"/>
    </location>
</feature>
<dbReference type="InterPro" id="IPR010982">
    <property type="entry name" value="Lambda_DNA-bd_dom_sf"/>
</dbReference>
<evidence type="ECO:0000256" key="2">
    <source>
        <dbReference type="ARBA" id="ARBA00023125"/>
    </source>
</evidence>
<evidence type="ECO:0000313" key="6">
    <source>
        <dbReference type="Proteomes" id="UP000630615"/>
    </source>
</evidence>
<protein>
    <recommendedName>
        <fullName evidence="4">HTH cro/C1-type domain-containing protein</fullName>
    </recommendedName>
</protein>
<evidence type="ECO:0000259" key="4">
    <source>
        <dbReference type="PROSITE" id="PS50943"/>
    </source>
</evidence>
<sequence>MLNEQISAQIRAYRTNKKMTLAELAQSSGIDDTYLGRVERNEINITLNTLDKIIVGLKMTPSEFFSFLDLESDDPALAHLMREVKNSPKREKMTKLLENIVDLSE</sequence>
<comment type="caution">
    <text evidence="5">The sequence shown here is derived from an EMBL/GenBank/DDBJ whole genome shotgun (WGS) entry which is preliminary data.</text>
</comment>
<name>A0ABQ1P8I3_9ENTE</name>
<evidence type="ECO:0000313" key="5">
    <source>
        <dbReference type="EMBL" id="GGC92685.1"/>
    </source>
</evidence>
<dbReference type="InterPro" id="IPR001387">
    <property type="entry name" value="Cro/C1-type_HTH"/>
</dbReference>
<keyword evidence="3" id="KW-0804">Transcription</keyword>
<keyword evidence="2" id="KW-0238">DNA-binding</keyword>
<gene>
    <name evidence="5" type="ORF">GCM10011573_22870</name>
</gene>
<dbReference type="RefSeq" id="WP_088270116.1">
    <property type="nucleotide sequence ID" value="NZ_BMKI01000004.1"/>
</dbReference>
<dbReference type="PANTHER" id="PTHR46797:SF23">
    <property type="entry name" value="HTH-TYPE TRANSCRIPTIONAL REGULATOR SUTR"/>
    <property type="match status" value="1"/>
</dbReference>
<dbReference type="Gene3D" id="1.10.260.40">
    <property type="entry name" value="lambda repressor-like DNA-binding domains"/>
    <property type="match status" value="1"/>
</dbReference>
<dbReference type="Proteomes" id="UP000630615">
    <property type="component" value="Unassembled WGS sequence"/>
</dbReference>
<keyword evidence="6" id="KW-1185">Reference proteome</keyword>
<dbReference type="SMART" id="SM00530">
    <property type="entry name" value="HTH_XRE"/>
    <property type="match status" value="1"/>
</dbReference>
<organism evidence="5 6">
    <name type="scientific">Enterococcus wangshanyuanii</name>
    <dbReference type="NCBI Taxonomy" id="2005703"/>
    <lineage>
        <taxon>Bacteria</taxon>
        <taxon>Bacillati</taxon>
        <taxon>Bacillota</taxon>
        <taxon>Bacilli</taxon>
        <taxon>Lactobacillales</taxon>
        <taxon>Enterococcaceae</taxon>
        <taxon>Enterococcus</taxon>
    </lineage>
</organism>
<accession>A0ABQ1P8I3</accession>
<dbReference type="CDD" id="cd00093">
    <property type="entry name" value="HTH_XRE"/>
    <property type="match status" value="1"/>
</dbReference>
<dbReference type="PANTHER" id="PTHR46797">
    <property type="entry name" value="HTH-TYPE TRANSCRIPTIONAL REGULATOR"/>
    <property type="match status" value="1"/>
</dbReference>
<evidence type="ECO:0000256" key="3">
    <source>
        <dbReference type="ARBA" id="ARBA00023163"/>
    </source>
</evidence>